<evidence type="ECO:0000256" key="1">
    <source>
        <dbReference type="SAM" id="MobiDB-lite"/>
    </source>
</evidence>
<feature type="chain" id="PRO_5038723700" description="Extensin-like" evidence="2">
    <location>
        <begin position="16"/>
        <end position="287"/>
    </location>
</feature>
<evidence type="ECO:0000313" key="4">
    <source>
        <dbReference type="Proteomes" id="UP000886520"/>
    </source>
</evidence>
<feature type="compositionally biased region" description="Pro residues" evidence="1">
    <location>
        <begin position="197"/>
        <end position="214"/>
    </location>
</feature>
<dbReference type="Proteomes" id="UP000886520">
    <property type="component" value="Chromosome 13"/>
</dbReference>
<feature type="signal peptide" evidence="2">
    <location>
        <begin position="1"/>
        <end position="15"/>
    </location>
</feature>
<keyword evidence="2" id="KW-0732">Signal</keyword>
<sequence>MTSILAFFIKSFTMSFFIACLNCDGKTTSRPIHRASKSPLPFHAPILTSSPQDPKMPFPHFQVENKGTQIYLARGDLYEAPSQTPMNNNSIPHTLANHSFPTSSLSPTPSSLSHAHPRTQVVSSPSPTPSSLGSVPSPTPRRRRPIPIMFRPPPPTSKESLPQPSSQIGFAPSPSRSTLPTSPYPPPTKIDQSPQKSKPPSPYAPSPILKPPSPIESLSHPPLEQASPHLPSSISSSPNQAPQHSYAPNQYPHRPPSPYANSPNFPPSNEGRELCVLSYAFVEYWLW</sequence>
<proteinExistence type="predicted"/>
<feature type="compositionally biased region" description="Polar residues" evidence="1">
    <location>
        <begin position="81"/>
        <end position="100"/>
    </location>
</feature>
<dbReference type="EMBL" id="JABFUD020000013">
    <property type="protein sequence ID" value="KAI5071873.1"/>
    <property type="molecule type" value="Genomic_DNA"/>
</dbReference>
<evidence type="ECO:0000256" key="2">
    <source>
        <dbReference type="SAM" id="SignalP"/>
    </source>
</evidence>
<feature type="compositionally biased region" description="Polar residues" evidence="1">
    <location>
        <begin position="239"/>
        <end position="248"/>
    </location>
</feature>
<feature type="region of interest" description="Disordered" evidence="1">
    <location>
        <begin position="81"/>
        <end position="267"/>
    </location>
</feature>
<comment type="caution">
    <text evidence="3">The sequence shown here is derived from an EMBL/GenBank/DDBJ whole genome shotgun (WGS) entry which is preliminary data.</text>
</comment>
<name>A0A9D4ZDV5_ADICA</name>
<reference evidence="3" key="1">
    <citation type="submission" date="2021-01" db="EMBL/GenBank/DDBJ databases">
        <title>Adiantum capillus-veneris genome.</title>
        <authorList>
            <person name="Fang Y."/>
            <person name="Liao Q."/>
        </authorList>
    </citation>
    <scope>NUCLEOTIDE SEQUENCE</scope>
    <source>
        <strain evidence="3">H3</strain>
        <tissue evidence="3">Leaf</tissue>
    </source>
</reference>
<organism evidence="3 4">
    <name type="scientific">Adiantum capillus-veneris</name>
    <name type="common">Maidenhair fern</name>
    <dbReference type="NCBI Taxonomy" id="13818"/>
    <lineage>
        <taxon>Eukaryota</taxon>
        <taxon>Viridiplantae</taxon>
        <taxon>Streptophyta</taxon>
        <taxon>Embryophyta</taxon>
        <taxon>Tracheophyta</taxon>
        <taxon>Polypodiopsida</taxon>
        <taxon>Polypodiidae</taxon>
        <taxon>Polypodiales</taxon>
        <taxon>Pteridineae</taxon>
        <taxon>Pteridaceae</taxon>
        <taxon>Vittarioideae</taxon>
        <taxon>Adiantum</taxon>
    </lineage>
</organism>
<evidence type="ECO:0008006" key="5">
    <source>
        <dbReference type="Google" id="ProtNLM"/>
    </source>
</evidence>
<evidence type="ECO:0000313" key="3">
    <source>
        <dbReference type="EMBL" id="KAI5071873.1"/>
    </source>
</evidence>
<keyword evidence="4" id="KW-1185">Reference proteome</keyword>
<gene>
    <name evidence="3" type="ORF">GOP47_0014124</name>
</gene>
<feature type="compositionally biased region" description="Low complexity" evidence="1">
    <location>
        <begin position="172"/>
        <end position="181"/>
    </location>
</feature>
<feature type="compositionally biased region" description="Low complexity" evidence="1">
    <location>
        <begin position="227"/>
        <end position="238"/>
    </location>
</feature>
<feature type="compositionally biased region" description="Polar residues" evidence="1">
    <location>
        <begin position="158"/>
        <end position="168"/>
    </location>
</feature>
<dbReference type="AlphaFoldDB" id="A0A9D4ZDV5"/>
<protein>
    <recommendedName>
        <fullName evidence="5">Extensin-like</fullName>
    </recommendedName>
</protein>
<accession>A0A9D4ZDV5</accession>
<feature type="compositionally biased region" description="Low complexity" evidence="1">
    <location>
        <begin position="101"/>
        <end position="136"/>
    </location>
</feature>